<evidence type="ECO:0000256" key="4">
    <source>
        <dbReference type="NCBIfam" id="TIGR00152"/>
    </source>
</evidence>
<proteinExistence type="inferred from homology"/>
<dbReference type="PROSITE" id="PS51219">
    <property type="entry name" value="DPCK"/>
    <property type="match status" value="1"/>
</dbReference>
<dbReference type="InterPro" id="IPR001977">
    <property type="entry name" value="Depp_CoAkinase"/>
</dbReference>
<keyword evidence="2 3" id="KW-0067">ATP-binding</keyword>
<evidence type="ECO:0000313" key="5">
    <source>
        <dbReference type="EMBL" id="VYS85448.1"/>
    </source>
</evidence>
<dbReference type="CDD" id="cd02022">
    <property type="entry name" value="DPCK"/>
    <property type="match status" value="1"/>
</dbReference>
<dbReference type="UniPathway" id="UPA00241">
    <property type="reaction ID" value="UER00356"/>
</dbReference>
<evidence type="ECO:0000256" key="3">
    <source>
        <dbReference type="HAMAP-Rule" id="MF_00376"/>
    </source>
</evidence>
<dbReference type="GO" id="GO:0015937">
    <property type="term" value="P:coenzyme A biosynthetic process"/>
    <property type="evidence" value="ECO:0007669"/>
    <property type="project" value="UniProtKB-UniRule"/>
</dbReference>
<comment type="similarity">
    <text evidence="3">Belongs to the CoaE family.</text>
</comment>
<dbReference type="InterPro" id="IPR027417">
    <property type="entry name" value="P-loop_NTPase"/>
</dbReference>
<name>A0A6N2RY44_9FIRM</name>
<comment type="pathway">
    <text evidence="3">Cofactor biosynthesis; coenzyme A biosynthesis; CoA from (R)-pantothenate: step 5/5.</text>
</comment>
<dbReference type="GO" id="GO:0005524">
    <property type="term" value="F:ATP binding"/>
    <property type="evidence" value="ECO:0007669"/>
    <property type="project" value="UniProtKB-UniRule"/>
</dbReference>
<comment type="function">
    <text evidence="3">Catalyzes the phosphorylation of the 3'-hydroxyl group of dephosphocoenzyme A to form coenzyme A.</text>
</comment>
<dbReference type="RefSeq" id="WP_317347674.1">
    <property type="nucleotide sequence ID" value="NZ_CACRST010000009.1"/>
</dbReference>
<keyword evidence="3" id="KW-0173">Coenzyme A biosynthesis</keyword>
<dbReference type="HAMAP" id="MF_00376">
    <property type="entry name" value="Dephospho_CoA_kinase"/>
    <property type="match status" value="1"/>
</dbReference>
<dbReference type="Gene3D" id="3.40.50.300">
    <property type="entry name" value="P-loop containing nucleotide triphosphate hydrolases"/>
    <property type="match status" value="1"/>
</dbReference>
<dbReference type="NCBIfam" id="TIGR00152">
    <property type="entry name" value="dephospho-CoA kinase"/>
    <property type="match status" value="1"/>
</dbReference>
<dbReference type="Pfam" id="PF01121">
    <property type="entry name" value="CoaE"/>
    <property type="match status" value="1"/>
</dbReference>
<comment type="subcellular location">
    <subcellularLocation>
        <location evidence="3">Cytoplasm</location>
    </subcellularLocation>
</comment>
<keyword evidence="1 3" id="KW-0547">Nucleotide-binding</keyword>
<keyword evidence="3 5" id="KW-0418">Kinase</keyword>
<dbReference type="AlphaFoldDB" id="A0A6N2RY44"/>
<accession>A0A6N2RY44</accession>
<gene>
    <name evidence="3 5" type="primary">coaE</name>
    <name evidence="5" type="ORF">BGLFYP119_00858</name>
</gene>
<reference evidence="5" key="1">
    <citation type="submission" date="2019-11" db="EMBL/GenBank/DDBJ databases">
        <authorList>
            <person name="Feng L."/>
        </authorList>
    </citation>
    <scope>NUCLEOTIDE SEQUENCE</scope>
    <source>
        <strain evidence="5">BgluceraseaLFYP119</strain>
    </source>
</reference>
<dbReference type="EMBL" id="CACRST010000009">
    <property type="protein sequence ID" value="VYS85448.1"/>
    <property type="molecule type" value="Genomic_DNA"/>
</dbReference>
<protein>
    <recommendedName>
        <fullName evidence="3 4">Dephospho-CoA kinase</fullName>
        <ecNumber evidence="3 4">2.7.1.24</ecNumber>
    </recommendedName>
    <alternativeName>
        <fullName evidence="3">Dephosphocoenzyme A kinase</fullName>
    </alternativeName>
</protein>
<keyword evidence="3" id="KW-0963">Cytoplasm</keyword>
<dbReference type="GO" id="GO:0005737">
    <property type="term" value="C:cytoplasm"/>
    <property type="evidence" value="ECO:0007669"/>
    <property type="project" value="UniProtKB-SubCell"/>
</dbReference>
<dbReference type="GO" id="GO:0004140">
    <property type="term" value="F:dephospho-CoA kinase activity"/>
    <property type="evidence" value="ECO:0007669"/>
    <property type="project" value="UniProtKB-UniRule"/>
</dbReference>
<dbReference type="SUPFAM" id="SSF52540">
    <property type="entry name" value="P-loop containing nucleoside triphosphate hydrolases"/>
    <property type="match status" value="1"/>
</dbReference>
<feature type="binding site" evidence="3">
    <location>
        <begin position="17"/>
        <end position="22"/>
    </location>
    <ligand>
        <name>ATP</name>
        <dbReference type="ChEBI" id="CHEBI:30616"/>
    </ligand>
</feature>
<evidence type="ECO:0000256" key="1">
    <source>
        <dbReference type="ARBA" id="ARBA00022741"/>
    </source>
</evidence>
<keyword evidence="3 5" id="KW-0808">Transferase</keyword>
<dbReference type="EC" id="2.7.1.24" evidence="3 4"/>
<sequence>MNQSNEMKIIGLTGGVGAGKSTVLNYLEKHLSACVIQADQVGHLVMEPGERCYDQVVHLFGKNVIKSDKTIDRKRVSDVVFCNEEMRQKLNSIIHPAVKTFILDRINEEQNRGCRLFVVEAALLLEDHYDAFCHKVWYVHTEKEVRIERLIRSRGYSREKAEGIIASQATEKFFMDHADYVIENSGSSEETYRQIEEGIKKL</sequence>
<comment type="catalytic activity">
    <reaction evidence="3">
        <text>3'-dephospho-CoA + ATP = ADP + CoA + H(+)</text>
        <dbReference type="Rhea" id="RHEA:18245"/>
        <dbReference type="ChEBI" id="CHEBI:15378"/>
        <dbReference type="ChEBI" id="CHEBI:30616"/>
        <dbReference type="ChEBI" id="CHEBI:57287"/>
        <dbReference type="ChEBI" id="CHEBI:57328"/>
        <dbReference type="ChEBI" id="CHEBI:456216"/>
        <dbReference type="EC" id="2.7.1.24"/>
    </reaction>
</comment>
<dbReference type="PANTHER" id="PTHR10695:SF46">
    <property type="entry name" value="BIFUNCTIONAL COENZYME A SYNTHASE-RELATED"/>
    <property type="match status" value="1"/>
</dbReference>
<organism evidence="5">
    <name type="scientific">Blautia glucerasea</name>
    <dbReference type="NCBI Taxonomy" id="536633"/>
    <lineage>
        <taxon>Bacteria</taxon>
        <taxon>Bacillati</taxon>
        <taxon>Bacillota</taxon>
        <taxon>Clostridia</taxon>
        <taxon>Lachnospirales</taxon>
        <taxon>Lachnospiraceae</taxon>
        <taxon>Blautia</taxon>
    </lineage>
</organism>
<evidence type="ECO:0000256" key="2">
    <source>
        <dbReference type="ARBA" id="ARBA00022840"/>
    </source>
</evidence>
<dbReference type="PANTHER" id="PTHR10695">
    <property type="entry name" value="DEPHOSPHO-COA KINASE-RELATED"/>
    <property type="match status" value="1"/>
</dbReference>